<dbReference type="STRING" id="709015.GCA_000472485_02150"/>
<dbReference type="PROSITE" id="PS51257">
    <property type="entry name" value="PROKAR_LIPOPROTEIN"/>
    <property type="match status" value="1"/>
</dbReference>
<dbReference type="GO" id="GO:0045151">
    <property type="term" value="P:acetoin biosynthetic process"/>
    <property type="evidence" value="ECO:0007669"/>
    <property type="project" value="InterPro"/>
</dbReference>
<dbReference type="SUPFAM" id="SSF117856">
    <property type="entry name" value="AF0104/ALDC/Ptd012-like"/>
    <property type="match status" value="1"/>
</dbReference>
<name>A0A1X9YSI0_9BACT</name>
<proteinExistence type="predicted"/>
<protein>
    <submittedName>
        <fullName evidence="1">Uncharacterized protein</fullName>
    </submittedName>
</protein>
<organism evidence="1 2">
    <name type="scientific">Pontibacter actiniarum</name>
    <dbReference type="NCBI Taxonomy" id="323450"/>
    <lineage>
        <taxon>Bacteria</taxon>
        <taxon>Pseudomonadati</taxon>
        <taxon>Bacteroidota</taxon>
        <taxon>Cytophagia</taxon>
        <taxon>Cytophagales</taxon>
        <taxon>Hymenobacteraceae</taxon>
        <taxon>Pontibacter</taxon>
    </lineage>
</organism>
<dbReference type="AlphaFoldDB" id="A0A1X9YSI0"/>
<dbReference type="OrthoDB" id="824310at2"/>
<gene>
    <name evidence="1" type="ORF">CA264_10655</name>
</gene>
<reference evidence="2" key="1">
    <citation type="submission" date="2017-05" db="EMBL/GenBank/DDBJ databases">
        <authorList>
            <person name="Ray J."/>
            <person name="Price M."/>
            <person name="Deutschbauer A."/>
        </authorList>
    </citation>
    <scope>NUCLEOTIDE SEQUENCE [LARGE SCALE GENOMIC DNA]</scope>
    <source>
        <strain evidence="2">DSM 19842</strain>
    </source>
</reference>
<dbReference type="InterPro" id="IPR005128">
    <property type="entry name" value="Acetolactate_a_deCO2ase"/>
</dbReference>
<dbReference type="GO" id="GO:0047605">
    <property type="term" value="F:acetolactate decarboxylase activity"/>
    <property type="evidence" value="ECO:0007669"/>
    <property type="project" value="InterPro"/>
</dbReference>
<sequence length="240" mass="26796">MKHKILTMTLFAAFSCATPPNTDDNFKVEHRGALKNIMHKGDISAQADLTDFKNTQHFYALGAMENLKGEILILDSKPFISSVQDQELAISNSFDHKAALLVYASVDKWTSFTIPDNISTYEDLEKYVEQTAEESGVNIDEPFPFLIEGQVNSFDWHVINWKDGDTAHSHEKHINSGLRGTLTDQAVEILGFYSNSHHAIFTHHTTNMHLHIKTADSKTSGHLDGLTLGQGMTLKLPNSN</sequence>
<evidence type="ECO:0000313" key="1">
    <source>
        <dbReference type="EMBL" id="ARS35860.1"/>
    </source>
</evidence>
<accession>A0A1X9YSI0</accession>
<dbReference type="Pfam" id="PF03306">
    <property type="entry name" value="AAL_decarboxy"/>
    <property type="match status" value="1"/>
</dbReference>
<dbReference type="Proteomes" id="UP000266292">
    <property type="component" value="Chromosome"/>
</dbReference>
<dbReference type="KEGG" id="pact:CA264_10655"/>
<dbReference type="Gene3D" id="3.30.1330.80">
    <property type="entry name" value="Hypothetical protein, similar to alpha- acetolactate decarboxylase, domain 2"/>
    <property type="match status" value="1"/>
</dbReference>
<dbReference type="EMBL" id="CP021235">
    <property type="protein sequence ID" value="ARS35860.1"/>
    <property type="molecule type" value="Genomic_DNA"/>
</dbReference>
<evidence type="ECO:0000313" key="2">
    <source>
        <dbReference type="Proteomes" id="UP000266292"/>
    </source>
</evidence>
<keyword evidence="2" id="KW-1185">Reference proteome</keyword>
<dbReference type="UniPathway" id="UPA00626">
    <property type="reaction ID" value="UER00678"/>
</dbReference>